<evidence type="ECO:0000313" key="3">
    <source>
        <dbReference type="EMBL" id="KAF4143315.1"/>
    </source>
</evidence>
<accession>A0A8S9TRN8</accession>
<evidence type="ECO:0000313" key="2">
    <source>
        <dbReference type="EMBL" id="KAF4142569.1"/>
    </source>
</evidence>
<dbReference type="EMBL" id="JAACNO010001045">
    <property type="protein sequence ID" value="KAF4143315.1"/>
    <property type="molecule type" value="Genomic_DNA"/>
</dbReference>
<organism evidence="1 4">
    <name type="scientific">Phytophthora infestans</name>
    <name type="common">Potato late blight agent</name>
    <name type="synonym">Botrytis infestans</name>
    <dbReference type="NCBI Taxonomy" id="4787"/>
    <lineage>
        <taxon>Eukaryota</taxon>
        <taxon>Sar</taxon>
        <taxon>Stramenopiles</taxon>
        <taxon>Oomycota</taxon>
        <taxon>Peronosporomycetes</taxon>
        <taxon>Peronosporales</taxon>
        <taxon>Peronosporaceae</taxon>
        <taxon>Phytophthora</taxon>
    </lineage>
</organism>
<name>A0A8S9TRN8_PHYIN</name>
<comment type="caution">
    <text evidence="1">The sequence shown here is derived from an EMBL/GenBank/DDBJ whole genome shotgun (WGS) entry which is preliminary data.</text>
</comment>
<sequence>MVTSHTNADEIPSSSFEHCSSVVKKIIPRHLVFPSKTIKLMAGDVASAFRNACTHSECLLMFAGHIPEDNAIVMDLSAAFGWAANSGLCWSLRGAVAFIHGSCINDAHPNGFYNYHWVDDHVNVAPDTGTN</sequence>
<dbReference type="AlphaFoldDB" id="A0A8S9TRN8"/>
<dbReference type="Proteomes" id="UP000704712">
    <property type="component" value="Unassembled WGS sequence"/>
</dbReference>
<dbReference type="EMBL" id="JAACNO010002729">
    <property type="protein sequence ID" value="KAF4131546.1"/>
    <property type="molecule type" value="Genomic_DNA"/>
</dbReference>
<proteinExistence type="predicted"/>
<dbReference type="EMBL" id="JAACNO010001173">
    <property type="protein sequence ID" value="KAF4142569.1"/>
    <property type="molecule type" value="Genomic_DNA"/>
</dbReference>
<gene>
    <name evidence="3" type="ORF">GN958_ATG07495</name>
    <name evidence="2" type="ORF">GN958_ATG08229</name>
    <name evidence="1" type="ORF">GN958_ATG19265</name>
</gene>
<evidence type="ECO:0000313" key="4">
    <source>
        <dbReference type="Proteomes" id="UP000704712"/>
    </source>
</evidence>
<reference evidence="1" key="1">
    <citation type="submission" date="2020-03" db="EMBL/GenBank/DDBJ databases">
        <title>Hybrid Assembly of Korean Phytophthora infestans isolates.</title>
        <authorList>
            <person name="Prokchorchik M."/>
            <person name="Lee Y."/>
            <person name="Seo J."/>
            <person name="Cho J.-H."/>
            <person name="Park Y.-E."/>
            <person name="Jang D.-C."/>
            <person name="Im J.-S."/>
            <person name="Choi J.-G."/>
            <person name="Park H.-J."/>
            <person name="Lee G.-B."/>
            <person name="Lee Y.-G."/>
            <person name="Hong S.-Y."/>
            <person name="Cho K."/>
            <person name="Sohn K.H."/>
        </authorList>
    </citation>
    <scope>NUCLEOTIDE SEQUENCE</scope>
    <source>
        <strain evidence="1">KR_2_A2</strain>
    </source>
</reference>
<evidence type="ECO:0000313" key="1">
    <source>
        <dbReference type="EMBL" id="KAF4131546.1"/>
    </source>
</evidence>
<protein>
    <submittedName>
        <fullName evidence="1">Uncharacterized protein</fullName>
    </submittedName>
</protein>